<feature type="non-terminal residue" evidence="1">
    <location>
        <position position="83"/>
    </location>
</feature>
<sequence>MYGSKEATAVLKAMENYSIENSGTKMVFNGPSGQYKAITGRARVDGSITGVVHKFDTEGNTKLAGSFKILSDGYISRWTGVPT</sequence>
<dbReference type="AlphaFoldDB" id="A0A382PXH4"/>
<accession>A0A382PXH4</accession>
<reference evidence="1" key="1">
    <citation type="submission" date="2018-05" db="EMBL/GenBank/DDBJ databases">
        <authorList>
            <person name="Lanie J.A."/>
            <person name="Ng W.-L."/>
            <person name="Kazmierczak K.M."/>
            <person name="Andrzejewski T.M."/>
            <person name="Davidsen T.M."/>
            <person name="Wayne K.J."/>
            <person name="Tettelin H."/>
            <person name="Glass J.I."/>
            <person name="Rusch D."/>
            <person name="Podicherti R."/>
            <person name="Tsui H.-C.T."/>
            <person name="Winkler M.E."/>
        </authorList>
    </citation>
    <scope>NUCLEOTIDE SEQUENCE</scope>
</reference>
<name>A0A382PXH4_9ZZZZ</name>
<gene>
    <name evidence="1" type="ORF">METZ01_LOCUS329535</name>
</gene>
<proteinExistence type="predicted"/>
<dbReference type="EMBL" id="UINC01109695">
    <property type="protein sequence ID" value="SVC76681.1"/>
    <property type="molecule type" value="Genomic_DNA"/>
</dbReference>
<evidence type="ECO:0000313" key="1">
    <source>
        <dbReference type="EMBL" id="SVC76681.1"/>
    </source>
</evidence>
<organism evidence="1">
    <name type="scientific">marine metagenome</name>
    <dbReference type="NCBI Taxonomy" id="408172"/>
    <lineage>
        <taxon>unclassified sequences</taxon>
        <taxon>metagenomes</taxon>
        <taxon>ecological metagenomes</taxon>
    </lineage>
</organism>
<protein>
    <submittedName>
        <fullName evidence="1">Uncharacterized protein</fullName>
    </submittedName>
</protein>